<dbReference type="PROSITE" id="PS50089">
    <property type="entry name" value="ZF_RING_2"/>
    <property type="match status" value="1"/>
</dbReference>
<gene>
    <name evidence="3" type="ORF">N0V83_003338</name>
</gene>
<protein>
    <recommendedName>
        <fullName evidence="2">RING-type domain-containing protein</fullName>
    </recommendedName>
</protein>
<evidence type="ECO:0000256" key="1">
    <source>
        <dbReference type="PROSITE-ProRule" id="PRU00175"/>
    </source>
</evidence>
<dbReference type="CDD" id="cd16448">
    <property type="entry name" value="RING-H2"/>
    <property type="match status" value="1"/>
</dbReference>
<organism evidence="3 4">
    <name type="scientific">Neocucurbitaria cava</name>
    <dbReference type="NCBI Taxonomy" id="798079"/>
    <lineage>
        <taxon>Eukaryota</taxon>
        <taxon>Fungi</taxon>
        <taxon>Dikarya</taxon>
        <taxon>Ascomycota</taxon>
        <taxon>Pezizomycotina</taxon>
        <taxon>Dothideomycetes</taxon>
        <taxon>Pleosporomycetidae</taxon>
        <taxon>Pleosporales</taxon>
        <taxon>Pleosporineae</taxon>
        <taxon>Cucurbitariaceae</taxon>
        <taxon>Neocucurbitaria</taxon>
    </lineage>
</organism>
<dbReference type="SMART" id="SM00184">
    <property type="entry name" value="RING"/>
    <property type="match status" value="1"/>
</dbReference>
<proteinExistence type="predicted"/>
<dbReference type="AlphaFoldDB" id="A0A9W8YBI7"/>
<keyword evidence="1" id="KW-0479">Metal-binding</keyword>
<dbReference type="Pfam" id="PF13639">
    <property type="entry name" value="zf-RING_2"/>
    <property type="match status" value="1"/>
</dbReference>
<accession>A0A9W8YBI7</accession>
<dbReference type="InterPro" id="IPR001841">
    <property type="entry name" value="Znf_RING"/>
</dbReference>
<dbReference type="InterPro" id="IPR013083">
    <property type="entry name" value="Znf_RING/FYVE/PHD"/>
</dbReference>
<dbReference type="EMBL" id="JAPEUY010000005">
    <property type="protein sequence ID" value="KAJ4373047.1"/>
    <property type="molecule type" value="Genomic_DNA"/>
</dbReference>
<dbReference type="Proteomes" id="UP001140560">
    <property type="component" value="Unassembled WGS sequence"/>
</dbReference>
<keyword evidence="1" id="KW-0863">Zinc-finger</keyword>
<dbReference type="GO" id="GO:0008270">
    <property type="term" value="F:zinc ion binding"/>
    <property type="evidence" value="ECO:0007669"/>
    <property type="project" value="UniProtKB-KW"/>
</dbReference>
<dbReference type="OrthoDB" id="3800401at2759"/>
<dbReference type="SUPFAM" id="SSF57850">
    <property type="entry name" value="RING/U-box"/>
    <property type="match status" value="1"/>
</dbReference>
<reference evidence="3" key="1">
    <citation type="submission" date="2022-10" db="EMBL/GenBank/DDBJ databases">
        <title>Tapping the CABI collections for fungal endophytes: first genome assemblies for Collariella, Neodidymelliopsis, Ascochyta clinopodiicola, Didymella pomorum, Didymosphaeria variabile, Neocosmospora piperis and Neocucurbitaria cava.</title>
        <authorList>
            <person name="Hill R."/>
        </authorList>
    </citation>
    <scope>NUCLEOTIDE SEQUENCE</scope>
    <source>
        <strain evidence="3">IMI 356814</strain>
    </source>
</reference>
<evidence type="ECO:0000259" key="2">
    <source>
        <dbReference type="PROSITE" id="PS50089"/>
    </source>
</evidence>
<feature type="domain" description="RING-type" evidence="2">
    <location>
        <begin position="396"/>
        <end position="446"/>
    </location>
</feature>
<keyword evidence="4" id="KW-1185">Reference proteome</keyword>
<comment type="caution">
    <text evidence="3">The sequence shown here is derived from an EMBL/GenBank/DDBJ whole genome shotgun (WGS) entry which is preliminary data.</text>
</comment>
<name>A0A9W8YBI7_9PLEO</name>
<dbReference type="Gene3D" id="3.30.40.10">
    <property type="entry name" value="Zinc/RING finger domain, C3HC4 (zinc finger)"/>
    <property type="match status" value="1"/>
</dbReference>
<sequence>MSNYAGFAAIANLIRGESSDEVIELFKCVADIATYLHQIKRTEHKKSTDTGTVHLLLQDAKVQMQTWRELQYWGGQLPRPHLVSHLDVASTLRLIYTHVDKIIGDPKQVLLIQEGQEVTEAEIWLVECVIHPDSNPDGDLFHLWAPYLVRQPEYEPNEDPAQQCEWQLFRVEHDGYTNYFPGLVQALRSFSSAHEIDEAGVSTVIQEFLALGATAVDIWTHIWQDHGFLQGQPLPEGDEHIQQALAIMKPMYTSWINDWKAVHPIHVRQELAEHNFGGDFLFLMNYVFPELISPSGSDIQESMFGWRMHRYIIEAATTPEVDPNGHIADFIRRQSWAPPPSNIPHLFFRAQSIRSYVFFGDLDFWGDVELEAYGSCIDIEDISEAPNQSPSDNTNCSICQYGFGSDPEELSPCVQLLVCQHLFHADCLEVWVNGVHLDTVQCPNCRARLCGARSRRPKSD</sequence>
<evidence type="ECO:0000313" key="3">
    <source>
        <dbReference type="EMBL" id="KAJ4373047.1"/>
    </source>
</evidence>
<evidence type="ECO:0000313" key="4">
    <source>
        <dbReference type="Proteomes" id="UP001140560"/>
    </source>
</evidence>
<keyword evidence="1" id="KW-0862">Zinc</keyword>